<dbReference type="CDD" id="cd07251">
    <property type="entry name" value="VOC_like"/>
    <property type="match status" value="1"/>
</dbReference>
<name>A0A934STI1_9BURK</name>
<gene>
    <name evidence="2" type="ORF">JJB74_17900</name>
</gene>
<dbReference type="InterPro" id="IPR004360">
    <property type="entry name" value="Glyas_Fos-R_dOase_dom"/>
</dbReference>
<reference evidence="2" key="1">
    <citation type="submission" date="2021-01" db="EMBL/GenBank/DDBJ databases">
        <title>Genome sequence of strain Noviherbaspirillum sp. DKR-6.</title>
        <authorList>
            <person name="Chaudhary D.K."/>
        </authorList>
    </citation>
    <scope>NUCLEOTIDE SEQUENCE</scope>
    <source>
        <strain evidence="2">DKR-6</strain>
    </source>
</reference>
<sequence>MKPRITLITLGVDDLDRALHFYRDGLGFPSDGIVGAEFEHGAVAFFDLQPGLKLALWPRASIAHDTGLPQQPRSATECMLAHNVAEPAEVDALMAQAERAGAVIVKPAAHTFWGGYAGCFQDPDGHLWEVAWNPQMMPIENAGN</sequence>
<accession>A0A934STI1</accession>
<protein>
    <submittedName>
        <fullName evidence="2">VOC family protein</fullName>
    </submittedName>
</protein>
<evidence type="ECO:0000313" key="3">
    <source>
        <dbReference type="Proteomes" id="UP000622890"/>
    </source>
</evidence>
<keyword evidence="3" id="KW-1185">Reference proteome</keyword>
<dbReference type="InterPro" id="IPR037523">
    <property type="entry name" value="VOC_core"/>
</dbReference>
<dbReference type="PANTHER" id="PTHR36503:SF1">
    <property type="entry name" value="BLR2520 PROTEIN"/>
    <property type="match status" value="1"/>
</dbReference>
<feature type="domain" description="VOC" evidence="1">
    <location>
        <begin position="4"/>
        <end position="133"/>
    </location>
</feature>
<evidence type="ECO:0000259" key="1">
    <source>
        <dbReference type="PROSITE" id="PS51819"/>
    </source>
</evidence>
<dbReference type="Gene3D" id="3.10.180.10">
    <property type="entry name" value="2,3-Dihydroxybiphenyl 1,2-Dioxygenase, domain 1"/>
    <property type="match status" value="1"/>
</dbReference>
<evidence type="ECO:0000313" key="2">
    <source>
        <dbReference type="EMBL" id="MBK4736501.1"/>
    </source>
</evidence>
<dbReference type="PROSITE" id="PS51819">
    <property type="entry name" value="VOC"/>
    <property type="match status" value="1"/>
</dbReference>
<dbReference type="Pfam" id="PF00903">
    <property type="entry name" value="Glyoxalase"/>
    <property type="match status" value="1"/>
</dbReference>
<dbReference type="Proteomes" id="UP000622890">
    <property type="component" value="Unassembled WGS sequence"/>
</dbReference>
<dbReference type="InterPro" id="IPR029068">
    <property type="entry name" value="Glyas_Bleomycin-R_OHBP_Dase"/>
</dbReference>
<dbReference type="SUPFAM" id="SSF54593">
    <property type="entry name" value="Glyoxalase/Bleomycin resistance protein/Dihydroxybiphenyl dioxygenase"/>
    <property type="match status" value="1"/>
</dbReference>
<dbReference type="PANTHER" id="PTHR36503">
    <property type="entry name" value="BLR2520 PROTEIN"/>
    <property type="match status" value="1"/>
</dbReference>
<dbReference type="AlphaFoldDB" id="A0A934STI1"/>
<comment type="caution">
    <text evidence="2">The sequence shown here is derived from an EMBL/GenBank/DDBJ whole genome shotgun (WGS) entry which is preliminary data.</text>
</comment>
<dbReference type="EMBL" id="JAEPBG010000007">
    <property type="protein sequence ID" value="MBK4736501.1"/>
    <property type="molecule type" value="Genomic_DNA"/>
</dbReference>
<dbReference type="RefSeq" id="WP_200593987.1">
    <property type="nucleotide sequence ID" value="NZ_JAEPBG010000007.1"/>
</dbReference>
<proteinExistence type="predicted"/>
<organism evidence="2 3">
    <name type="scientific">Noviherbaspirillum pedocola</name>
    <dbReference type="NCBI Taxonomy" id="2801341"/>
    <lineage>
        <taxon>Bacteria</taxon>
        <taxon>Pseudomonadati</taxon>
        <taxon>Pseudomonadota</taxon>
        <taxon>Betaproteobacteria</taxon>
        <taxon>Burkholderiales</taxon>
        <taxon>Oxalobacteraceae</taxon>
        <taxon>Noviherbaspirillum</taxon>
    </lineage>
</organism>